<feature type="region of interest" description="Disordered" evidence="1">
    <location>
        <begin position="389"/>
        <end position="471"/>
    </location>
</feature>
<feature type="compositionally biased region" description="Acidic residues" evidence="1">
    <location>
        <begin position="595"/>
        <end position="606"/>
    </location>
</feature>
<proteinExistence type="predicted"/>
<comment type="caution">
    <text evidence="2">The sequence shown here is derived from an EMBL/GenBank/DDBJ whole genome shotgun (WGS) entry which is preliminary data.</text>
</comment>
<dbReference type="Proteomes" id="UP000265515">
    <property type="component" value="Unassembled WGS sequence"/>
</dbReference>
<keyword evidence="3" id="KW-1185">Reference proteome</keyword>
<evidence type="ECO:0000313" key="2">
    <source>
        <dbReference type="EMBL" id="GBG74102.1"/>
    </source>
</evidence>
<feature type="region of interest" description="Disordered" evidence="1">
    <location>
        <begin position="569"/>
        <end position="607"/>
    </location>
</feature>
<protein>
    <submittedName>
        <fullName evidence="2">Uncharacterized protein</fullName>
    </submittedName>
</protein>
<evidence type="ECO:0000313" key="3">
    <source>
        <dbReference type="Proteomes" id="UP000265515"/>
    </source>
</evidence>
<gene>
    <name evidence="2" type="ORF">CBR_g17813</name>
</gene>
<reference evidence="2 3" key="1">
    <citation type="journal article" date="2018" name="Cell">
        <title>The Chara Genome: Secondary Complexity and Implications for Plant Terrestrialization.</title>
        <authorList>
            <person name="Nishiyama T."/>
            <person name="Sakayama H."/>
            <person name="Vries J.D."/>
            <person name="Buschmann H."/>
            <person name="Saint-Marcoux D."/>
            <person name="Ullrich K.K."/>
            <person name="Haas F.B."/>
            <person name="Vanderstraeten L."/>
            <person name="Becker D."/>
            <person name="Lang D."/>
            <person name="Vosolsobe S."/>
            <person name="Rombauts S."/>
            <person name="Wilhelmsson P.K.I."/>
            <person name="Janitza P."/>
            <person name="Kern R."/>
            <person name="Heyl A."/>
            <person name="Rumpler F."/>
            <person name="Villalobos L.I.A.C."/>
            <person name="Clay J.M."/>
            <person name="Skokan R."/>
            <person name="Toyoda A."/>
            <person name="Suzuki Y."/>
            <person name="Kagoshima H."/>
            <person name="Schijlen E."/>
            <person name="Tajeshwar N."/>
            <person name="Catarino B."/>
            <person name="Hetherington A.J."/>
            <person name="Saltykova A."/>
            <person name="Bonnot C."/>
            <person name="Breuninger H."/>
            <person name="Symeonidi A."/>
            <person name="Radhakrishnan G.V."/>
            <person name="Van Nieuwerburgh F."/>
            <person name="Deforce D."/>
            <person name="Chang C."/>
            <person name="Karol K.G."/>
            <person name="Hedrich R."/>
            <person name="Ulvskov P."/>
            <person name="Glockner G."/>
            <person name="Delwiche C.F."/>
            <person name="Petrasek J."/>
            <person name="Van de Peer Y."/>
            <person name="Friml J."/>
            <person name="Beilby M."/>
            <person name="Dolan L."/>
            <person name="Kohara Y."/>
            <person name="Sugano S."/>
            <person name="Fujiyama A."/>
            <person name="Delaux P.-M."/>
            <person name="Quint M."/>
            <person name="TheiBen G."/>
            <person name="Hagemann M."/>
            <person name="Harholt J."/>
            <person name="Dunand C."/>
            <person name="Zachgo S."/>
            <person name="Langdale J."/>
            <person name="Maumus F."/>
            <person name="Straeten D.V.D."/>
            <person name="Gould S.B."/>
            <person name="Rensing S.A."/>
        </authorList>
    </citation>
    <scope>NUCLEOTIDE SEQUENCE [LARGE SCALE GENOMIC DNA]</scope>
    <source>
        <strain evidence="2 3">S276</strain>
    </source>
</reference>
<feature type="compositionally biased region" description="Basic residues" evidence="1">
    <location>
        <begin position="424"/>
        <end position="438"/>
    </location>
</feature>
<accession>A0A388KVU4</accession>
<sequence>MGSRELEMEGSQGKIGVEEFASLLGLRDWERDNLPKVEIDFFKGYHVSDFLEKFGQIASHCEWNEEQMLKEVMKYIHIGLKEEVGELVRRAGSLWRKFYGDMWNKYQLGEEQLTKDDLEKIDRYSYVSVGHFLMEYERASRKVWALSEHDKCFIFLMNFTNAEQRDLIRGTEGRLVWDKIRENFVQGDFDQFSAILYEKQGKERSCKVVVRADGESDVVSLLTLEQAPWLVLEALVLLFALMHLDTDALVSNVLNLLKSHCLAETMAKLWFSHEEQLRDAWDRVLMVLNEIPLAPLLIRQLAFAGGVIFGMIESFFSAVSSSSSSSHDLQDKRYPKGHTPQRAVEVDKLRPQLEKFKLGSEVLIPQKFEFKSGSEVPIPEKREKFEFTAGSEVSVPETPSDIGQIVGEVGEKRPPIKSTPTKITPRHTPTKITPRHTPRVTPRGTPKGTPKGTPRHARAPASEGSLSEVSDNFSHDRAAAPETPTAAPIFFSPIVSKQREHRVTYERQGKEQVERHLITSSRVTKEAMPSTEIDNLDAYSDNLDAGSRTGSWQPLILESDIAVMAVERVEKPRERGSPPTPTSRTTAKVSKRKEEEEEDEDEEDEVSALFHQWELPLRATKRWRLAAGAGKRR</sequence>
<dbReference type="Gramene" id="GBG74102">
    <property type="protein sequence ID" value="GBG74102"/>
    <property type="gene ID" value="CBR_g17813"/>
</dbReference>
<organism evidence="2 3">
    <name type="scientific">Chara braunii</name>
    <name type="common">Braun's stonewort</name>
    <dbReference type="NCBI Taxonomy" id="69332"/>
    <lineage>
        <taxon>Eukaryota</taxon>
        <taxon>Viridiplantae</taxon>
        <taxon>Streptophyta</taxon>
        <taxon>Charophyceae</taxon>
        <taxon>Charales</taxon>
        <taxon>Characeae</taxon>
        <taxon>Chara</taxon>
    </lineage>
</organism>
<dbReference type="EMBL" id="BFEA01000196">
    <property type="protein sequence ID" value="GBG74102.1"/>
    <property type="molecule type" value="Genomic_DNA"/>
</dbReference>
<name>A0A388KVU4_CHABU</name>
<dbReference type="AlphaFoldDB" id="A0A388KVU4"/>
<evidence type="ECO:0000256" key="1">
    <source>
        <dbReference type="SAM" id="MobiDB-lite"/>
    </source>
</evidence>